<evidence type="ECO:0000256" key="1">
    <source>
        <dbReference type="SAM" id="Phobius"/>
    </source>
</evidence>
<dbReference type="EMBL" id="CAADHO010000006">
    <property type="protein sequence ID" value="VFQ45896.1"/>
    <property type="molecule type" value="Genomic_DNA"/>
</dbReference>
<dbReference type="RefSeq" id="WP_180142958.1">
    <property type="nucleotide sequence ID" value="NZ_CAADHO010000006.1"/>
</dbReference>
<accession>A0A4U8YP16</accession>
<feature type="transmembrane region" description="Helical" evidence="1">
    <location>
        <begin position="20"/>
        <end position="40"/>
    </location>
</feature>
<evidence type="ECO:0000313" key="3">
    <source>
        <dbReference type="Proteomes" id="UP000507962"/>
    </source>
</evidence>
<keyword evidence="3" id="KW-1185">Reference proteome</keyword>
<proteinExistence type="predicted"/>
<keyword evidence="1" id="KW-0472">Membrane</keyword>
<sequence length="161" mass="18243">MNITQDDKQTLKVEEKNRTIVAIAGIAIAFCLVRTAFSVHTFGLEYAYYLHWIFLAAVAAFAGWRFTEEVTFTFDRTAKTVTWRRKKLLGTAQEGTLAFDEVEDVRIGYRGSGKRASYRIEFVVKGAPFPLSDLYAQGQRGQEACNAVARRMLEVMSRTVK</sequence>
<name>A0A4U8YP16_9BACT</name>
<keyword evidence="1" id="KW-0812">Transmembrane</keyword>
<feature type="transmembrane region" description="Helical" evidence="1">
    <location>
        <begin position="46"/>
        <end position="66"/>
    </location>
</feature>
<protein>
    <submittedName>
        <fullName evidence="2">Uncharacterized protein</fullName>
    </submittedName>
</protein>
<organism evidence="2 3">
    <name type="scientific">Desulfoluna butyratoxydans</name>
    <dbReference type="NCBI Taxonomy" id="231438"/>
    <lineage>
        <taxon>Bacteria</taxon>
        <taxon>Pseudomonadati</taxon>
        <taxon>Thermodesulfobacteriota</taxon>
        <taxon>Desulfobacteria</taxon>
        <taxon>Desulfobacterales</taxon>
        <taxon>Desulfolunaceae</taxon>
        <taxon>Desulfoluna</taxon>
    </lineage>
</organism>
<dbReference type="Proteomes" id="UP000507962">
    <property type="component" value="Unassembled WGS sequence"/>
</dbReference>
<evidence type="ECO:0000313" key="2">
    <source>
        <dbReference type="EMBL" id="VFQ45896.1"/>
    </source>
</evidence>
<reference evidence="2 3" key="1">
    <citation type="submission" date="2019-03" db="EMBL/GenBank/DDBJ databases">
        <authorList>
            <person name="Nijsse B."/>
        </authorList>
    </citation>
    <scope>NUCLEOTIDE SEQUENCE [LARGE SCALE GENOMIC DNA]</scope>
    <source>
        <strain evidence="2">Desulfoluna butyratoxydans MSL71</strain>
    </source>
</reference>
<keyword evidence="1" id="KW-1133">Transmembrane helix</keyword>
<gene>
    <name evidence="2" type="ORF">MSL71_35590</name>
</gene>
<dbReference type="AlphaFoldDB" id="A0A4U8YP16"/>